<evidence type="ECO:0000313" key="2">
    <source>
        <dbReference type="Proteomes" id="UP000013070"/>
    </source>
</evidence>
<sequence length="188" mass="21828">MTETQPIRQLPELEDHQEWACDNGCSDIKPRLFRNVFSESWDKDGKKLHELAEHYYTCQQGHLLSVWDNDQGGYVDLPDEAYQERENTYNFSLEQISYLRKALDEAKEQYTGENLGEIGKIFQHASVAIEATLKNGDILRITYEYLDEIEALFNQNLNFSEAVEDAELNAICDARKDQKRISVDIEDL</sequence>
<evidence type="ECO:0000313" key="1">
    <source>
        <dbReference type="EMBL" id="ENV00922.1"/>
    </source>
</evidence>
<dbReference type="RefSeq" id="WP_004788169.1">
    <property type="nucleotide sequence ID" value="NZ_KB849414.1"/>
</dbReference>
<dbReference type="PATRIC" id="fig|1217710.3.peg.58"/>
<protein>
    <submittedName>
        <fullName evidence="1">Uncharacterized protein</fullName>
    </submittedName>
</protein>
<keyword evidence="2" id="KW-1185">Reference proteome</keyword>
<dbReference type="Proteomes" id="UP000013070">
    <property type="component" value="Unassembled WGS sequence"/>
</dbReference>
<dbReference type="HOGENOM" id="CLU_1458336_0_0_6"/>
<dbReference type="AlphaFoldDB" id="N8VLY7"/>
<gene>
    <name evidence="1" type="ORF">F969_00069</name>
</gene>
<reference evidence="1 2" key="1">
    <citation type="submission" date="2013-02" db="EMBL/GenBank/DDBJ databases">
        <title>The Genome Sequence of Acinetobacter sp. NIPH 899.</title>
        <authorList>
            <consortium name="The Broad Institute Genome Sequencing Platform"/>
            <consortium name="The Broad Institute Genome Sequencing Center for Infectious Disease"/>
            <person name="Cerqueira G."/>
            <person name="Feldgarden M."/>
            <person name="Courvalin P."/>
            <person name="Perichon B."/>
            <person name="Grillot-Courvalin C."/>
            <person name="Clermont D."/>
            <person name="Rocha E."/>
            <person name="Yoon E.-J."/>
            <person name="Nemec A."/>
            <person name="Walker B."/>
            <person name="Young S.K."/>
            <person name="Zeng Q."/>
            <person name="Gargeya S."/>
            <person name="Fitzgerald M."/>
            <person name="Haas B."/>
            <person name="Abouelleil A."/>
            <person name="Alvarado L."/>
            <person name="Arachchi H.M."/>
            <person name="Berlin A.M."/>
            <person name="Chapman S.B."/>
            <person name="Dewar J."/>
            <person name="Goldberg J."/>
            <person name="Griggs A."/>
            <person name="Gujja S."/>
            <person name="Hansen M."/>
            <person name="Howarth C."/>
            <person name="Imamovic A."/>
            <person name="Larimer J."/>
            <person name="McCowan C."/>
            <person name="Murphy C."/>
            <person name="Neiman D."/>
            <person name="Pearson M."/>
            <person name="Priest M."/>
            <person name="Roberts A."/>
            <person name="Saif S."/>
            <person name="Shea T."/>
            <person name="Sisk P."/>
            <person name="Sykes S."/>
            <person name="Wortman J."/>
            <person name="Nusbaum C."/>
            <person name="Birren B."/>
        </authorList>
    </citation>
    <scope>NUCLEOTIDE SEQUENCE [LARGE SCALE GENOMIC DNA]</scope>
    <source>
        <strain evidence="1 2">NIPH 899</strain>
    </source>
</reference>
<proteinExistence type="predicted"/>
<accession>N8VLY7</accession>
<dbReference type="EMBL" id="APPE01000007">
    <property type="protein sequence ID" value="ENV00922.1"/>
    <property type="molecule type" value="Genomic_DNA"/>
</dbReference>
<organism evidence="1 2">
    <name type="scientific">Acinetobacter variabilis</name>
    <dbReference type="NCBI Taxonomy" id="70346"/>
    <lineage>
        <taxon>Bacteria</taxon>
        <taxon>Pseudomonadati</taxon>
        <taxon>Pseudomonadota</taxon>
        <taxon>Gammaproteobacteria</taxon>
        <taxon>Moraxellales</taxon>
        <taxon>Moraxellaceae</taxon>
        <taxon>Acinetobacter</taxon>
    </lineage>
</organism>
<comment type="caution">
    <text evidence="1">The sequence shown here is derived from an EMBL/GenBank/DDBJ whole genome shotgun (WGS) entry which is preliminary data.</text>
</comment>
<name>N8VLY7_9GAMM</name>